<keyword evidence="3" id="KW-1185">Reference proteome</keyword>
<feature type="region of interest" description="Disordered" evidence="1">
    <location>
        <begin position="301"/>
        <end position="372"/>
    </location>
</feature>
<organism evidence="2 3">
    <name type="scientific">Polyporus arcularius HHB13444</name>
    <dbReference type="NCBI Taxonomy" id="1314778"/>
    <lineage>
        <taxon>Eukaryota</taxon>
        <taxon>Fungi</taxon>
        <taxon>Dikarya</taxon>
        <taxon>Basidiomycota</taxon>
        <taxon>Agaricomycotina</taxon>
        <taxon>Agaricomycetes</taxon>
        <taxon>Polyporales</taxon>
        <taxon>Polyporaceae</taxon>
        <taxon>Polyporus</taxon>
    </lineage>
</organism>
<feature type="compositionally biased region" description="Acidic residues" evidence="1">
    <location>
        <begin position="348"/>
        <end position="359"/>
    </location>
</feature>
<dbReference type="STRING" id="1314778.A0A5C3PEK9"/>
<accession>A0A5C3PEK9</accession>
<feature type="region of interest" description="Disordered" evidence="1">
    <location>
        <begin position="161"/>
        <end position="202"/>
    </location>
</feature>
<dbReference type="InParanoid" id="A0A5C3PEK9"/>
<proteinExistence type="predicted"/>
<protein>
    <recommendedName>
        <fullName evidence="4">Protein kinase domain-containing protein</fullName>
    </recommendedName>
</protein>
<evidence type="ECO:0008006" key="4">
    <source>
        <dbReference type="Google" id="ProtNLM"/>
    </source>
</evidence>
<reference evidence="2 3" key="1">
    <citation type="journal article" date="2019" name="Nat. Ecol. Evol.">
        <title>Megaphylogeny resolves global patterns of mushroom evolution.</title>
        <authorList>
            <person name="Varga T."/>
            <person name="Krizsan K."/>
            <person name="Foldi C."/>
            <person name="Dima B."/>
            <person name="Sanchez-Garcia M."/>
            <person name="Sanchez-Ramirez S."/>
            <person name="Szollosi G.J."/>
            <person name="Szarkandi J.G."/>
            <person name="Papp V."/>
            <person name="Albert L."/>
            <person name="Andreopoulos W."/>
            <person name="Angelini C."/>
            <person name="Antonin V."/>
            <person name="Barry K.W."/>
            <person name="Bougher N.L."/>
            <person name="Buchanan P."/>
            <person name="Buyck B."/>
            <person name="Bense V."/>
            <person name="Catcheside P."/>
            <person name="Chovatia M."/>
            <person name="Cooper J."/>
            <person name="Damon W."/>
            <person name="Desjardin D."/>
            <person name="Finy P."/>
            <person name="Geml J."/>
            <person name="Haridas S."/>
            <person name="Hughes K."/>
            <person name="Justo A."/>
            <person name="Karasinski D."/>
            <person name="Kautmanova I."/>
            <person name="Kiss B."/>
            <person name="Kocsube S."/>
            <person name="Kotiranta H."/>
            <person name="LaButti K.M."/>
            <person name="Lechner B.E."/>
            <person name="Liimatainen K."/>
            <person name="Lipzen A."/>
            <person name="Lukacs Z."/>
            <person name="Mihaltcheva S."/>
            <person name="Morgado L.N."/>
            <person name="Niskanen T."/>
            <person name="Noordeloos M.E."/>
            <person name="Ohm R.A."/>
            <person name="Ortiz-Santana B."/>
            <person name="Ovrebo C."/>
            <person name="Racz N."/>
            <person name="Riley R."/>
            <person name="Savchenko A."/>
            <person name="Shiryaev A."/>
            <person name="Soop K."/>
            <person name="Spirin V."/>
            <person name="Szebenyi C."/>
            <person name="Tomsovsky M."/>
            <person name="Tulloss R.E."/>
            <person name="Uehling J."/>
            <person name="Grigoriev I.V."/>
            <person name="Vagvolgyi C."/>
            <person name="Papp T."/>
            <person name="Martin F.M."/>
            <person name="Miettinen O."/>
            <person name="Hibbett D.S."/>
            <person name="Nagy L.G."/>
        </authorList>
    </citation>
    <scope>NUCLEOTIDE SEQUENCE [LARGE SCALE GENOMIC DNA]</scope>
    <source>
        <strain evidence="2 3">HHB13444</strain>
    </source>
</reference>
<evidence type="ECO:0000256" key="1">
    <source>
        <dbReference type="SAM" id="MobiDB-lite"/>
    </source>
</evidence>
<gene>
    <name evidence="2" type="ORF">K466DRAFT_665251</name>
</gene>
<evidence type="ECO:0000313" key="2">
    <source>
        <dbReference type="EMBL" id="TFK84303.1"/>
    </source>
</evidence>
<name>A0A5C3PEK9_9APHY</name>
<evidence type="ECO:0000313" key="3">
    <source>
        <dbReference type="Proteomes" id="UP000308197"/>
    </source>
</evidence>
<dbReference type="Proteomes" id="UP000308197">
    <property type="component" value="Unassembled WGS sequence"/>
</dbReference>
<dbReference type="EMBL" id="ML211326">
    <property type="protein sequence ID" value="TFK84303.1"/>
    <property type="molecule type" value="Genomic_DNA"/>
</dbReference>
<dbReference type="AlphaFoldDB" id="A0A5C3PEK9"/>
<sequence length="687" mass="77181">MDINPNTIMMAPQLRADEKRDYVNSEGRTRFLQTWFNRPPNGRWLEKDRAPLGFCTPSGLVWGHALNEIGYIERQPGIPVTTIYSRSQVKELGELYDDHEFDGPLVRPRVRRPWPVLKLPKKHPANTDPPLGAIDQGCEEEHEDPECRTYTMRWDEFSDDKGPARAAPAMASGTSVIPEPAKRPGCSADSPHTCRGHLEPNNGSPPLKNWTGAAYHYLWCDHFLDRIKAQKDSSELLARTVHDINRPGVLADKRGIYIFDSPEEMDRFRVSTLVKDLGKPVYELYSPPDAEVDAKCDEPLELDLPNVDDNPGLAESDSPMDVDESEAGGRGENDAQSGDDGSVTEGTAESDTETDDDVEPVTKGPPASGLFNVQDLPKLEEFIPDGLFPDVLLVHDPQKLTNHEQTGDDPVKYKRVYPVFPRDKGETKLSAQKEELVAHLHLHPANQLGSGHHSFVYTAPLTLPPPLSARSRTGQCTVAAKLAYNRCTAHTLLKNEGEVYNALPKHTQEEYCGFNFVPPCHRYPVPVGAIVPKFFGFYVPVSDSHSDDVFHADCSEDEPCRVDRISPILLMEECGQPVEPEKFNADQRTECFSLLLRLHSLPKPVRQGSFYVRNIMIQPGPLTVPPERRSFACPSFRLIDFGRGERFEGGEDKQERAKRWNGFQSRLWDELRIAREQLLIDDPVIGF</sequence>